<evidence type="ECO:0000256" key="3">
    <source>
        <dbReference type="ARBA" id="ARBA00023134"/>
    </source>
</evidence>
<evidence type="ECO:0000256" key="6">
    <source>
        <dbReference type="SAM" id="MobiDB-lite"/>
    </source>
</evidence>
<reference evidence="8" key="2">
    <citation type="submission" date="2025-08" db="UniProtKB">
        <authorList>
            <consortium name="Ensembl"/>
        </authorList>
    </citation>
    <scope>IDENTIFICATION</scope>
</reference>
<keyword evidence="3 5" id="KW-0342">GTP-binding</keyword>
<organism evidence="8 9">
    <name type="scientific">Sus scrofa</name>
    <name type="common">Pig</name>
    <dbReference type="NCBI Taxonomy" id="9823"/>
    <lineage>
        <taxon>Eukaryota</taxon>
        <taxon>Metazoa</taxon>
        <taxon>Chordata</taxon>
        <taxon>Craniata</taxon>
        <taxon>Vertebrata</taxon>
        <taxon>Euteleostomi</taxon>
        <taxon>Mammalia</taxon>
        <taxon>Eutheria</taxon>
        <taxon>Laurasiatheria</taxon>
        <taxon>Artiodactyla</taxon>
        <taxon>Suina</taxon>
        <taxon>Suidae</taxon>
        <taxon>Sus</taxon>
    </lineage>
</organism>
<evidence type="ECO:0000256" key="4">
    <source>
        <dbReference type="ARBA" id="ARBA00023212"/>
    </source>
</evidence>
<feature type="domain" description="Septin-type G" evidence="7">
    <location>
        <begin position="67"/>
        <end position="322"/>
    </location>
</feature>
<dbReference type="Proteomes" id="UP000008227">
    <property type="component" value="Chromosome 12"/>
</dbReference>
<proteinExistence type="evidence at protein level"/>
<keyword evidence="10" id="KW-1267">Proteomics identification</keyword>
<comment type="subcellular location">
    <subcellularLocation>
        <location evidence="1">Cytoplasm</location>
        <location evidence="1">Cytoskeleton</location>
    </subcellularLocation>
</comment>
<sequence length="322" mass="36316">PPGYLGWAGWRLASEVAPGSTGDMADTPRDAGLKQAPAPRNEKAPVDFGYVGIDSILEQMRRKAMKQGFEFNIMVVGQSGLGKSTLINTLFKSKISRKSVQPPSEEHIEEKGVRMKLTVIDTPGFGDHINNENCWQPIMKFINDQYEKYLQEEVNINRKKRIPDTRVHCCLYFIPATGHALRPLDIEFMKRLSKVVNIVPVIAKADTLTLEERVYFKQRITADLLSNGIDVYPQKEFDEDSEDRLVNEKFREMIPFAVVGSDHEYQVNGKRILGRKTKWGTIEGEPPSRRWGRSHRGGCPLVPTRWEGNKGAVGWSGTTASS</sequence>
<dbReference type="InterPro" id="IPR030379">
    <property type="entry name" value="G_SEPTIN_dom"/>
</dbReference>
<dbReference type="GO" id="GO:0005525">
    <property type="term" value="F:GTP binding"/>
    <property type="evidence" value="ECO:0007669"/>
    <property type="project" value="UniProtKB-KW"/>
</dbReference>
<feature type="region of interest" description="Disordered" evidence="6">
    <location>
        <begin position="18"/>
        <end position="40"/>
    </location>
</feature>
<evidence type="ECO:0000256" key="1">
    <source>
        <dbReference type="ARBA" id="ARBA00004245"/>
    </source>
</evidence>
<gene>
    <name evidence="8" type="primary">SEPTIN9</name>
</gene>
<accession>A0A8W4FI77</accession>
<protein>
    <submittedName>
        <fullName evidence="8">Septin 9</fullName>
    </submittedName>
</protein>
<dbReference type="InterPro" id="IPR027417">
    <property type="entry name" value="P-loop_NTPase"/>
</dbReference>
<evidence type="ECO:0000313" key="8">
    <source>
        <dbReference type="Ensembl" id="ENSSSCP00000078018.1"/>
    </source>
</evidence>
<dbReference type="CDD" id="cd01850">
    <property type="entry name" value="CDC_Septin"/>
    <property type="match status" value="1"/>
</dbReference>
<evidence type="ECO:0000259" key="7">
    <source>
        <dbReference type="PROSITE" id="PS51719"/>
    </source>
</evidence>
<dbReference type="GeneTree" id="ENSGT00940000157195"/>
<reference evidence="8" key="1">
    <citation type="journal article" date="2020" name="Gigascience">
        <title>An improved pig reference genome sequence to enable pig genetics and genomics research.</title>
        <authorList>
            <person name="Warr A."/>
            <person name="Affara N."/>
            <person name="Aken B."/>
            <person name="Beiki H."/>
            <person name="Bickhart D.M."/>
            <person name="Billis K."/>
            <person name="Chow W."/>
            <person name="Eory L."/>
            <person name="Finlayson H.A."/>
            <person name="Flicek P."/>
            <person name="Giron C.G."/>
            <person name="Griffin D.K."/>
            <person name="Hall R."/>
            <person name="Hannum G."/>
            <person name="Hourlier T."/>
            <person name="Howe K."/>
            <person name="Hume D.A."/>
            <person name="Izuogu O."/>
            <person name="Kim K."/>
            <person name="Koren S."/>
            <person name="Liu H."/>
            <person name="Manchanda N."/>
            <person name="Martin F.J."/>
            <person name="Nonneman D.J."/>
            <person name="O'Connor R.E."/>
            <person name="Phillippy A.M."/>
            <person name="Rohrer G.A."/>
            <person name="Rosen B.D."/>
            <person name="Rund L.A."/>
            <person name="Sargent C.A."/>
            <person name="Schook L.B."/>
            <person name="Schroeder S.G."/>
            <person name="Schwartz A.S."/>
            <person name="Skinner B.M."/>
            <person name="Talbot R."/>
            <person name="Tseng E."/>
            <person name="Tuggle C.K."/>
            <person name="Watson M."/>
            <person name="Smith T.P.L."/>
            <person name="Archibald A.L."/>
        </authorList>
    </citation>
    <scope>NUCLEOTIDE SEQUENCE [LARGE SCALE GENOMIC DNA]</scope>
    <source>
        <strain evidence="8">Duroc</strain>
    </source>
</reference>
<keyword evidence="4" id="KW-0963">Cytoplasm</keyword>
<name>A0A8W4FI77_PIG</name>
<dbReference type="PANTHER" id="PTHR18884">
    <property type="entry name" value="SEPTIN"/>
    <property type="match status" value="1"/>
</dbReference>
<keyword evidence="4" id="KW-0206">Cytoskeleton</keyword>
<dbReference type="SUPFAM" id="SSF52540">
    <property type="entry name" value="P-loop containing nucleoside triphosphate hydrolases"/>
    <property type="match status" value="1"/>
</dbReference>
<dbReference type="PROSITE" id="PS51719">
    <property type="entry name" value="G_SEPTIN"/>
    <property type="match status" value="1"/>
</dbReference>
<dbReference type="AlphaFoldDB" id="A0A8W4FI77"/>
<reference evidence="8" key="3">
    <citation type="submission" date="2025-09" db="UniProtKB">
        <authorList>
            <consortium name="Ensembl"/>
        </authorList>
    </citation>
    <scope>IDENTIFICATION</scope>
</reference>
<dbReference type="GO" id="GO:0005856">
    <property type="term" value="C:cytoskeleton"/>
    <property type="evidence" value="ECO:0007669"/>
    <property type="project" value="UniProtKB-SubCell"/>
</dbReference>
<dbReference type="Gene3D" id="3.40.50.300">
    <property type="entry name" value="P-loop containing nucleotide triphosphate hydrolases"/>
    <property type="match status" value="1"/>
</dbReference>
<dbReference type="InterPro" id="IPR016491">
    <property type="entry name" value="Septin"/>
</dbReference>
<evidence type="ECO:0000313" key="9">
    <source>
        <dbReference type="Proteomes" id="UP000008227"/>
    </source>
</evidence>
<dbReference type="Pfam" id="PF00735">
    <property type="entry name" value="Septin"/>
    <property type="match status" value="1"/>
</dbReference>
<dbReference type="Ensembl" id="ENSSSCT00000095120.1">
    <property type="protein sequence ID" value="ENSSSCP00000078018.1"/>
    <property type="gene ID" value="ENSSSCG00000017168.5"/>
</dbReference>
<evidence type="ECO:0000256" key="5">
    <source>
        <dbReference type="RuleBase" id="RU004560"/>
    </source>
</evidence>
<evidence type="ECO:0007829" key="10">
    <source>
        <dbReference type="PeptideAtlas" id="A0A8W4FI77"/>
    </source>
</evidence>
<comment type="similarity">
    <text evidence="5">Belongs to the TRAFAC class TrmE-Era-EngA-EngB-Septin-like GTPase superfamily. Septin GTPase family.</text>
</comment>
<keyword evidence="9" id="KW-1185">Reference proteome</keyword>
<evidence type="ECO:0000256" key="2">
    <source>
        <dbReference type="ARBA" id="ARBA00022741"/>
    </source>
</evidence>
<keyword evidence="2 5" id="KW-0547">Nucleotide-binding</keyword>